<feature type="domain" description="SGNH" evidence="4">
    <location>
        <begin position="468"/>
        <end position="694"/>
    </location>
</feature>
<feature type="transmembrane region" description="Helical" evidence="2">
    <location>
        <begin position="230"/>
        <end position="251"/>
    </location>
</feature>
<dbReference type="RefSeq" id="WP_189671255.1">
    <property type="nucleotide sequence ID" value="NZ_BNAS01000007.1"/>
</dbReference>
<dbReference type="GO" id="GO:0016747">
    <property type="term" value="F:acyltransferase activity, transferring groups other than amino-acyl groups"/>
    <property type="evidence" value="ECO:0007669"/>
    <property type="project" value="InterPro"/>
</dbReference>
<feature type="transmembrane region" description="Helical" evidence="2">
    <location>
        <begin position="198"/>
        <end position="218"/>
    </location>
</feature>
<dbReference type="Proteomes" id="UP000627369">
    <property type="component" value="Unassembled WGS sequence"/>
</dbReference>
<proteinExistence type="predicted"/>
<keyword evidence="6" id="KW-1185">Reference proteome</keyword>
<dbReference type="Pfam" id="PF19040">
    <property type="entry name" value="SGNH"/>
    <property type="match status" value="1"/>
</dbReference>
<feature type="compositionally biased region" description="Polar residues" evidence="1">
    <location>
        <begin position="1"/>
        <end position="18"/>
    </location>
</feature>
<keyword evidence="5" id="KW-0808">Transferase</keyword>
<keyword evidence="2" id="KW-0812">Transmembrane</keyword>
<feature type="transmembrane region" description="Helical" evidence="2">
    <location>
        <begin position="32"/>
        <end position="50"/>
    </location>
</feature>
<dbReference type="PANTHER" id="PTHR23028">
    <property type="entry name" value="ACETYLTRANSFERASE"/>
    <property type="match status" value="1"/>
</dbReference>
<keyword evidence="5" id="KW-0012">Acyltransferase</keyword>
<comment type="caution">
    <text evidence="5">The sequence shown here is derived from an EMBL/GenBank/DDBJ whole genome shotgun (WGS) entry which is preliminary data.</text>
</comment>
<dbReference type="GO" id="GO:0009103">
    <property type="term" value="P:lipopolysaccharide biosynthetic process"/>
    <property type="evidence" value="ECO:0007669"/>
    <property type="project" value="TreeGrafter"/>
</dbReference>
<dbReference type="InterPro" id="IPR050879">
    <property type="entry name" value="Acyltransferase_3"/>
</dbReference>
<feature type="transmembrane region" description="Helical" evidence="2">
    <location>
        <begin position="389"/>
        <end position="409"/>
    </location>
</feature>
<accession>A0A919G776</accession>
<evidence type="ECO:0000259" key="3">
    <source>
        <dbReference type="Pfam" id="PF01757"/>
    </source>
</evidence>
<evidence type="ECO:0000313" key="6">
    <source>
        <dbReference type="Proteomes" id="UP000627369"/>
    </source>
</evidence>
<name>A0A919G776_9MICO</name>
<organism evidence="5 6">
    <name type="scientific">Promicromonospora soli</name>
    <dbReference type="NCBI Taxonomy" id="2035533"/>
    <lineage>
        <taxon>Bacteria</taxon>
        <taxon>Bacillati</taxon>
        <taxon>Actinomycetota</taxon>
        <taxon>Actinomycetes</taxon>
        <taxon>Micrococcales</taxon>
        <taxon>Promicromonosporaceae</taxon>
        <taxon>Promicromonospora</taxon>
    </lineage>
</organism>
<feature type="transmembrane region" description="Helical" evidence="2">
    <location>
        <begin position="327"/>
        <end position="344"/>
    </location>
</feature>
<feature type="domain" description="Acyltransferase 3" evidence="3">
    <location>
        <begin position="29"/>
        <end position="370"/>
    </location>
</feature>
<feature type="transmembrane region" description="Helical" evidence="2">
    <location>
        <begin position="96"/>
        <end position="117"/>
    </location>
</feature>
<protein>
    <submittedName>
        <fullName evidence="5">Acyltransferase</fullName>
    </submittedName>
</protein>
<dbReference type="EMBL" id="BNAS01000007">
    <property type="protein sequence ID" value="GHH78555.1"/>
    <property type="molecule type" value="Genomic_DNA"/>
</dbReference>
<sequence length="702" mass="76446">MTATTIRLSAPPESTTARETAPPRKFRPEVQALRALAVLLVLVYHIDPALLPGGYIGVDVFFVISGFLITGHLWREASSTGRVSLKKFWAARARRILPASLVATVGTIALALVLLPLDLLQLWWRHALASVVYVENWALAADAVDYQAAGNEPTAFQHFWSLGVEEQFYLFWPLLVVLAIRLWSLRARRPAGEVRDTAGLRGLLLGIFALVVVASLVWSVVEVRAGNPVAYYSTLTRVWELGAGGVLALLMRDTDRFRSVRNTMAVGGVAMIVAAACLFSDATPFPGIAALVPVLGTSAVIAAGRTSGPGSLRRIAESWVVQRIGDVSYSLYLWHFPVVVFFAVRANRTPEPPDVLALLVVSFALAIASYVLVERPVRTLAWFRSDSRMLVSALLAMVLVAGLTFALPLRAQSVMGEWDQRAESVAADVDTRVNESLGNGFAPFVDGDTAITPNPLRAADDQAPDVERCLAPQEDETTPVCEFGETDNPVATVAVVGDSHAEMFTEPIATVAAERGWRVVSFLHSGCPYNAERRVSNSSVEGCFTANEQTRAELASLKPDLVVTTSYENLGFERRESEEQPGAAGYAEVWNELVKAGAKVLVIRDTPQASGSVVTCVTENYENPEQCAKSSRQALDGREVVPAALEQAPGVRSVEFWDRFCDETTCPAVIGNTLVYRDIHHVSRTYMRTLVDDLREALPKTL</sequence>
<feature type="transmembrane region" description="Helical" evidence="2">
    <location>
        <begin position="356"/>
        <end position="373"/>
    </location>
</feature>
<keyword evidence="2" id="KW-0472">Membrane</keyword>
<dbReference type="PANTHER" id="PTHR23028:SF53">
    <property type="entry name" value="ACYL_TRANSF_3 DOMAIN-CONTAINING PROTEIN"/>
    <property type="match status" value="1"/>
</dbReference>
<gene>
    <name evidence="5" type="ORF">GCM10017772_42210</name>
</gene>
<evidence type="ECO:0000256" key="1">
    <source>
        <dbReference type="SAM" id="MobiDB-lite"/>
    </source>
</evidence>
<feature type="region of interest" description="Disordered" evidence="1">
    <location>
        <begin position="1"/>
        <end position="23"/>
    </location>
</feature>
<dbReference type="InterPro" id="IPR043968">
    <property type="entry name" value="SGNH"/>
</dbReference>
<feature type="transmembrane region" description="Helical" evidence="2">
    <location>
        <begin position="168"/>
        <end position="186"/>
    </location>
</feature>
<evidence type="ECO:0000313" key="5">
    <source>
        <dbReference type="EMBL" id="GHH78555.1"/>
    </source>
</evidence>
<reference evidence="5" key="2">
    <citation type="submission" date="2020-09" db="EMBL/GenBank/DDBJ databases">
        <authorList>
            <person name="Sun Q."/>
            <person name="Zhou Y."/>
        </authorList>
    </citation>
    <scope>NUCLEOTIDE SEQUENCE</scope>
    <source>
        <strain evidence="5">CGMCC 4.7398</strain>
    </source>
</reference>
<feature type="transmembrane region" description="Helical" evidence="2">
    <location>
        <begin position="288"/>
        <end position="306"/>
    </location>
</feature>
<keyword evidence="2" id="KW-1133">Transmembrane helix</keyword>
<evidence type="ECO:0000256" key="2">
    <source>
        <dbReference type="SAM" id="Phobius"/>
    </source>
</evidence>
<dbReference type="AlphaFoldDB" id="A0A919G776"/>
<feature type="transmembrane region" description="Helical" evidence="2">
    <location>
        <begin position="263"/>
        <end position="282"/>
    </location>
</feature>
<feature type="transmembrane region" description="Helical" evidence="2">
    <location>
        <begin position="56"/>
        <end position="75"/>
    </location>
</feature>
<dbReference type="GO" id="GO:0016020">
    <property type="term" value="C:membrane"/>
    <property type="evidence" value="ECO:0007669"/>
    <property type="project" value="TreeGrafter"/>
</dbReference>
<dbReference type="Pfam" id="PF01757">
    <property type="entry name" value="Acyl_transf_3"/>
    <property type="match status" value="1"/>
</dbReference>
<evidence type="ECO:0000259" key="4">
    <source>
        <dbReference type="Pfam" id="PF19040"/>
    </source>
</evidence>
<reference evidence="5" key="1">
    <citation type="journal article" date="2014" name="Int. J. Syst. Evol. Microbiol.">
        <title>Complete genome sequence of Corynebacterium casei LMG S-19264T (=DSM 44701T), isolated from a smear-ripened cheese.</title>
        <authorList>
            <consortium name="US DOE Joint Genome Institute (JGI-PGF)"/>
            <person name="Walter F."/>
            <person name="Albersmeier A."/>
            <person name="Kalinowski J."/>
            <person name="Ruckert C."/>
        </authorList>
    </citation>
    <scope>NUCLEOTIDE SEQUENCE</scope>
    <source>
        <strain evidence="5">CGMCC 4.7398</strain>
    </source>
</reference>
<dbReference type="InterPro" id="IPR002656">
    <property type="entry name" value="Acyl_transf_3_dom"/>
</dbReference>